<evidence type="ECO:0000256" key="4">
    <source>
        <dbReference type="RuleBase" id="RU361277"/>
    </source>
</evidence>
<name>A0A3G1L2C8_FORW1</name>
<dbReference type="InterPro" id="IPR002328">
    <property type="entry name" value="ADH_Zn_CS"/>
</dbReference>
<dbReference type="Pfam" id="PF08240">
    <property type="entry name" value="ADH_N"/>
    <property type="match status" value="1"/>
</dbReference>
<dbReference type="PROSITE" id="PS00059">
    <property type="entry name" value="ADH_ZINC"/>
    <property type="match status" value="1"/>
</dbReference>
<comment type="similarity">
    <text evidence="4">Belongs to the zinc-containing alcohol dehydrogenase family.</text>
</comment>
<dbReference type="InterPro" id="IPR050129">
    <property type="entry name" value="Zn_alcohol_dh"/>
</dbReference>
<feature type="domain" description="Enoyl reductase (ER)" evidence="5">
    <location>
        <begin position="8"/>
        <end position="341"/>
    </location>
</feature>
<gene>
    <name evidence="6" type="ORF">DCMF_21705</name>
</gene>
<organism evidence="6 7">
    <name type="scientific">Formimonas warabiya</name>
    <dbReference type="NCBI Taxonomy" id="1761012"/>
    <lineage>
        <taxon>Bacteria</taxon>
        <taxon>Bacillati</taxon>
        <taxon>Bacillota</taxon>
        <taxon>Clostridia</taxon>
        <taxon>Eubacteriales</taxon>
        <taxon>Peptococcaceae</taxon>
        <taxon>Candidatus Formimonas</taxon>
    </lineage>
</organism>
<dbReference type="SUPFAM" id="SSF51735">
    <property type="entry name" value="NAD(P)-binding Rossmann-fold domains"/>
    <property type="match status" value="1"/>
</dbReference>
<dbReference type="InterPro" id="IPR013149">
    <property type="entry name" value="ADH-like_C"/>
</dbReference>
<keyword evidence="1 4" id="KW-0479">Metal-binding</keyword>
<dbReference type="NCBIfam" id="NF003808">
    <property type="entry name" value="PRK05396.1"/>
    <property type="match status" value="1"/>
</dbReference>
<evidence type="ECO:0000256" key="3">
    <source>
        <dbReference type="ARBA" id="ARBA00023002"/>
    </source>
</evidence>
<dbReference type="PANTHER" id="PTHR43401">
    <property type="entry name" value="L-THREONINE 3-DEHYDROGENASE"/>
    <property type="match status" value="1"/>
</dbReference>
<dbReference type="InterPro" id="IPR013154">
    <property type="entry name" value="ADH-like_N"/>
</dbReference>
<keyword evidence="7" id="KW-1185">Reference proteome</keyword>
<dbReference type="SUPFAM" id="SSF50129">
    <property type="entry name" value="GroES-like"/>
    <property type="match status" value="1"/>
</dbReference>
<sequence length="348" mass="38046">MKAIIKAGPARGAELRMVDIPSIGTKDVLIKVKVCSICGTDLHIYQWNEWASNRIKPPLIFGHEFAGVIVEKGCEVPEVFSIDDYVSGECHVTCGVCAQCRTGQGHICQDYKILGVDFNGAFAEYVRVPYSCLWKNNPQVSPELASIQDPFGNALMTVSACDIRGKSVLVNGCGAIGLFAVIIARFYGASAVYAVDVNKYKLDLAKKLGAGYCLNPLETDVHAKIKELTEGLGIDVVLEMAGTEKSFDLAFKILKNGGHISILGIPDKPLMVDFADKVVFKGATLHGITGREIFKTWYQTAAFLNNPEVDITPVLTHRFTFENFREAFELMESGKSGKIVLYPDAIPK</sequence>
<reference evidence="6 7" key="1">
    <citation type="submission" date="2016-10" db="EMBL/GenBank/DDBJ databases">
        <title>Complete Genome Sequence of Peptococcaceae strain DCMF.</title>
        <authorList>
            <person name="Edwards R.J."/>
            <person name="Holland S.I."/>
            <person name="Deshpande N.P."/>
            <person name="Wong Y.K."/>
            <person name="Ertan H."/>
            <person name="Manefield M."/>
            <person name="Russell T.L."/>
            <person name="Lee M.J."/>
        </authorList>
    </citation>
    <scope>NUCLEOTIDE SEQUENCE [LARGE SCALE GENOMIC DNA]</scope>
    <source>
        <strain evidence="6 7">DCMF</strain>
    </source>
</reference>
<proteinExistence type="inferred from homology"/>
<dbReference type="GO" id="GO:0016491">
    <property type="term" value="F:oxidoreductase activity"/>
    <property type="evidence" value="ECO:0007669"/>
    <property type="project" value="UniProtKB-KW"/>
</dbReference>
<evidence type="ECO:0000259" key="5">
    <source>
        <dbReference type="SMART" id="SM00829"/>
    </source>
</evidence>
<dbReference type="Proteomes" id="UP000323521">
    <property type="component" value="Chromosome"/>
</dbReference>
<keyword evidence="3" id="KW-0560">Oxidoreductase</keyword>
<dbReference type="Gene3D" id="3.40.50.720">
    <property type="entry name" value="NAD(P)-binding Rossmann-like Domain"/>
    <property type="match status" value="1"/>
</dbReference>
<evidence type="ECO:0000256" key="1">
    <source>
        <dbReference type="ARBA" id="ARBA00022723"/>
    </source>
</evidence>
<evidence type="ECO:0000313" key="6">
    <source>
        <dbReference type="EMBL" id="ATW28804.1"/>
    </source>
</evidence>
<evidence type="ECO:0000256" key="2">
    <source>
        <dbReference type="ARBA" id="ARBA00022833"/>
    </source>
</evidence>
<keyword evidence="2 4" id="KW-0862">Zinc</keyword>
<dbReference type="InterPro" id="IPR020843">
    <property type="entry name" value="ER"/>
</dbReference>
<dbReference type="Pfam" id="PF00107">
    <property type="entry name" value="ADH_zinc_N"/>
    <property type="match status" value="1"/>
</dbReference>
<dbReference type="InterPro" id="IPR011032">
    <property type="entry name" value="GroES-like_sf"/>
</dbReference>
<evidence type="ECO:0000313" key="7">
    <source>
        <dbReference type="Proteomes" id="UP000323521"/>
    </source>
</evidence>
<dbReference type="PANTHER" id="PTHR43401:SF2">
    <property type="entry name" value="L-THREONINE 3-DEHYDROGENASE"/>
    <property type="match status" value="1"/>
</dbReference>
<dbReference type="EMBL" id="CP017634">
    <property type="protein sequence ID" value="ATW28804.1"/>
    <property type="molecule type" value="Genomic_DNA"/>
</dbReference>
<dbReference type="InterPro" id="IPR036291">
    <property type="entry name" value="NAD(P)-bd_dom_sf"/>
</dbReference>
<dbReference type="GO" id="GO:0008270">
    <property type="term" value="F:zinc ion binding"/>
    <property type="evidence" value="ECO:0007669"/>
    <property type="project" value="InterPro"/>
</dbReference>
<comment type="cofactor">
    <cofactor evidence="4">
        <name>Zn(2+)</name>
        <dbReference type="ChEBI" id="CHEBI:29105"/>
    </cofactor>
</comment>
<accession>A0A3G1L2C8</accession>
<dbReference type="AlphaFoldDB" id="A0A3G1L2C8"/>
<dbReference type="KEGG" id="fwa:DCMF_21705"/>
<dbReference type="Gene3D" id="3.90.180.10">
    <property type="entry name" value="Medium-chain alcohol dehydrogenases, catalytic domain"/>
    <property type="match status" value="1"/>
</dbReference>
<protein>
    <submittedName>
        <fullName evidence="6">L-threonine 3-dehydrogenase</fullName>
    </submittedName>
</protein>
<dbReference type="SMART" id="SM00829">
    <property type="entry name" value="PKS_ER"/>
    <property type="match status" value="1"/>
</dbReference>